<proteinExistence type="predicted"/>
<feature type="region of interest" description="Disordered" evidence="1">
    <location>
        <begin position="127"/>
        <end position="199"/>
    </location>
</feature>
<dbReference type="Proteomes" id="UP001219525">
    <property type="component" value="Unassembled WGS sequence"/>
</dbReference>
<feature type="compositionally biased region" description="Acidic residues" evidence="1">
    <location>
        <begin position="133"/>
        <end position="144"/>
    </location>
</feature>
<organism evidence="2 3">
    <name type="scientific">Mycena pura</name>
    <dbReference type="NCBI Taxonomy" id="153505"/>
    <lineage>
        <taxon>Eukaryota</taxon>
        <taxon>Fungi</taxon>
        <taxon>Dikarya</taxon>
        <taxon>Basidiomycota</taxon>
        <taxon>Agaricomycotina</taxon>
        <taxon>Agaricomycetes</taxon>
        <taxon>Agaricomycetidae</taxon>
        <taxon>Agaricales</taxon>
        <taxon>Marasmiineae</taxon>
        <taxon>Mycenaceae</taxon>
        <taxon>Mycena</taxon>
    </lineage>
</organism>
<keyword evidence="3" id="KW-1185">Reference proteome</keyword>
<protein>
    <submittedName>
        <fullName evidence="2">Uncharacterized protein</fullName>
    </submittedName>
</protein>
<sequence length="285" mass="32068">PLEASTIATFLHYITPTVQSLPPHILTPQLAFRHSCLHLTPDDPVYLLWPSTDEQHVRDALESIQQKHIDDIPLDDFRIQYTADDSLLAHVELTPDLRLVFQWDEGSWKYSNAALMPFPRDCSPSIDALPDLALDDADDREDTPDSYWDSYKDTEPDPEGAAEGLERESSDSYWDMYNSVQGSGDSAIPSPAPEKQRHDRHPIQFSYADIHPATDPMESLSDRLEALSRRSGTPGPDEEEATTVVNGGDALKETLRGVWRLWRSAPTLADRELFLNAVHEVLAEP</sequence>
<evidence type="ECO:0000256" key="1">
    <source>
        <dbReference type="SAM" id="MobiDB-lite"/>
    </source>
</evidence>
<dbReference type="EMBL" id="JARJCW010000004">
    <property type="protein sequence ID" value="KAJ7225484.1"/>
    <property type="molecule type" value="Genomic_DNA"/>
</dbReference>
<gene>
    <name evidence="2" type="ORF">GGX14DRAFT_639127</name>
</gene>
<comment type="caution">
    <text evidence="2">The sequence shown here is derived from an EMBL/GenBank/DDBJ whole genome shotgun (WGS) entry which is preliminary data.</text>
</comment>
<evidence type="ECO:0000313" key="3">
    <source>
        <dbReference type="Proteomes" id="UP001219525"/>
    </source>
</evidence>
<dbReference type="AlphaFoldDB" id="A0AAD7E3I3"/>
<reference evidence="2" key="1">
    <citation type="submission" date="2023-03" db="EMBL/GenBank/DDBJ databases">
        <title>Massive genome expansion in bonnet fungi (Mycena s.s.) driven by repeated elements and novel gene families across ecological guilds.</title>
        <authorList>
            <consortium name="Lawrence Berkeley National Laboratory"/>
            <person name="Harder C.B."/>
            <person name="Miyauchi S."/>
            <person name="Viragh M."/>
            <person name="Kuo A."/>
            <person name="Thoen E."/>
            <person name="Andreopoulos B."/>
            <person name="Lu D."/>
            <person name="Skrede I."/>
            <person name="Drula E."/>
            <person name="Henrissat B."/>
            <person name="Morin E."/>
            <person name="Kohler A."/>
            <person name="Barry K."/>
            <person name="LaButti K."/>
            <person name="Morin E."/>
            <person name="Salamov A."/>
            <person name="Lipzen A."/>
            <person name="Mereny Z."/>
            <person name="Hegedus B."/>
            <person name="Baldrian P."/>
            <person name="Stursova M."/>
            <person name="Weitz H."/>
            <person name="Taylor A."/>
            <person name="Grigoriev I.V."/>
            <person name="Nagy L.G."/>
            <person name="Martin F."/>
            <person name="Kauserud H."/>
        </authorList>
    </citation>
    <scope>NUCLEOTIDE SEQUENCE</scope>
    <source>
        <strain evidence="2">9144</strain>
    </source>
</reference>
<accession>A0AAD7E3I3</accession>
<feature type="non-terminal residue" evidence="2">
    <location>
        <position position="1"/>
    </location>
</feature>
<name>A0AAD7E3I3_9AGAR</name>
<evidence type="ECO:0000313" key="2">
    <source>
        <dbReference type="EMBL" id="KAJ7225484.1"/>
    </source>
</evidence>